<dbReference type="GO" id="GO:0005783">
    <property type="term" value="C:endoplasmic reticulum"/>
    <property type="evidence" value="ECO:0007669"/>
    <property type="project" value="TreeGrafter"/>
</dbReference>
<protein>
    <submittedName>
        <fullName evidence="4">AMP-dependent synthetase/ligase domain-containing protein</fullName>
    </submittedName>
</protein>
<dbReference type="GO" id="GO:0016020">
    <property type="term" value="C:membrane"/>
    <property type="evidence" value="ECO:0007669"/>
    <property type="project" value="TreeGrafter"/>
</dbReference>
<dbReference type="Proteomes" id="UP000887578">
    <property type="component" value="Unplaced"/>
</dbReference>
<accession>A0A914NXB3</accession>
<evidence type="ECO:0000313" key="3">
    <source>
        <dbReference type="Proteomes" id="UP000887578"/>
    </source>
</evidence>
<dbReference type="InterPro" id="IPR042099">
    <property type="entry name" value="ANL_N_sf"/>
</dbReference>
<dbReference type="Pfam" id="PF13193">
    <property type="entry name" value="AMP-binding_C"/>
    <property type="match status" value="1"/>
</dbReference>
<dbReference type="InterPro" id="IPR025110">
    <property type="entry name" value="AMP-bd_C"/>
</dbReference>
<dbReference type="Gene3D" id="3.40.50.12780">
    <property type="entry name" value="N-terminal domain of ligase-like"/>
    <property type="match status" value="1"/>
</dbReference>
<organism evidence="3 4">
    <name type="scientific">Panagrolaimus davidi</name>
    <dbReference type="NCBI Taxonomy" id="227884"/>
    <lineage>
        <taxon>Eukaryota</taxon>
        <taxon>Metazoa</taxon>
        <taxon>Ecdysozoa</taxon>
        <taxon>Nematoda</taxon>
        <taxon>Chromadorea</taxon>
        <taxon>Rhabditida</taxon>
        <taxon>Tylenchina</taxon>
        <taxon>Panagrolaimomorpha</taxon>
        <taxon>Panagrolaimoidea</taxon>
        <taxon>Panagrolaimidae</taxon>
        <taxon>Panagrolaimus</taxon>
    </lineage>
</organism>
<evidence type="ECO:0000256" key="1">
    <source>
        <dbReference type="ARBA" id="ARBA00022598"/>
    </source>
</evidence>
<name>A0A914NXB3_9BILA</name>
<evidence type="ECO:0000259" key="2">
    <source>
        <dbReference type="Pfam" id="PF13193"/>
    </source>
</evidence>
<reference evidence="4" key="1">
    <citation type="submission" date="2022-11" db="UniProtKB">
        <authorList>
            <consortium name="WormBaseParasite"/>
        </authorList>
    </citation>
    <scope>IDENTIFICATION</scope>
</reference>
<dbReference type="AlphaFoldDB" id="A0A914NXB3"/>
<dbReference type="PANTHER" id="PTHR43272:SF43">
    <property type="entry name" value="LONG-CHAIN-FATTY-ACID--COA LIGASE"/>
    <property type="match status" value="1"/>
</dbReference>
<dbReference type="SUPFAM" id="SSF56801">
    <property type="entry name" value="Acetyl-CoA synthetase-like"/>
    <property type="match status" value="1"/>
</dbReference>
<evidence type="ECO:0000313" key="4">
    <source>
        <dbReference type="WBParaSite" id="PDA_v2.g10099.t1"/>
    </source>
</evidence>
<proteinExistence type="predicted"/>
<dbReference type="PANTHER" id="PTHR43272">
    <property type="entry name" value="LONG-CHAIN-FATTY-ACID--COA LIGASE"/>
    <property type="match status" value="1"/>
</dbReference>
<keyword evidence="3" id="KW-1185">Reference proteome</keyword>
<dbReference type="GO" id="GO:0004467">
    <property type="term" value="F:long-chain fatty acid-CoA ligase activity"/>
    <property type="evidence" value="ECO:0007669"/>
    <property type="project" value="TreeGrafter"/>
</dbReference>
<dbReference type="WBParaSite" id="PDA_v2.g10099.t1">
    <property type="protein sequence ID" value="PDA_v2.g10099.t1"/>
    <property type="gene ID" value="PDA_v2.g10099"/>
</dbReference>
<feature type="domain" description="AMP-binding enzyme C-terminal" evidence="2">
    <location>
        <begin position="78"/>
        <end position="131"/>
    </location>
</feature>
<sequence length="202" mass="23250">MIFKEFISQGKGEVLIKGPSITSGYYNDPEKTSELFDENGYLKTGDIGQLLPNGTIKIIDRRKHIFKLSQGEYVAPEKIENVYVRSQYVQQVFVDGDSLERNLVAIVVPEINPVKKWYKQEIGKDIDFEEIIKDPATNKFILADLQRMGKENKLNSIEQVKSIHLESQPFTVENGLLTPTLKSKRPQLRLKYKETIKDLYKV</sequence>
<keyword evidence="1" id="KW-0436">Ligase</keyword>